<keyword evidence="6" id="KW-1133">Transmembrane helix</keyword>
<evidence type="ECO:0000256" key="2">
    <source>
        <dbReference type="ARBA" id="ARBA00022723"/>
    </source>
</evidence>
<dbReference type="PROSITE" id="PS51007">
    <property type="entry name" value="CYTC"/>
    <property type="match status" value="2"/>
</dbReference>
<sequence length="264" mass="27365">MTSAPRRGAARPLLQWLGVAVAVAVLVPTTLAVASEDDDADDPTEDPERAQVERGGEVYARYCVTCHGTSGGGGSGTGVQAGPPIDDTSVSYNDLLVRTGRMPIVDQEAGIFEEPDITDEDRDALAAWLSSELGLPGDIPTVGEGDPARGGDLYAANCMQCHGATGVGGISGGGELVLAVRQLDEVAIAQAIRVGPFTMPAFDDDQLDEQGVADIAAYTTSMDDQPTTPLGLRELDRVSQALAAGGVLVLVGFAIALAHRRPRQ</sequence>
<dbReference type="Pfam" id="PF13442">
    <property type="entry name" value="Cytochrome_CBB3"/>
    <property type="match status" value="2"/>
</dbReference>
<evidence type="ECO:0000256" key="4">
    <source>
        <dbReference type="PROSITE-ProRule" id="PRU00433"/>
    </source>
</evidence>
<evidence type="ECO:0000256" key="5">
    <source>
        <dbReference type="SAM" id="MobiDB-lite"/>
    </source>
</evidence>
<dbReference type="Gene3D" id="1.10.760.10">
    <property type="entry name" value="Cytochrome c-like domain"/>
    <property type="match status" value="2"/>
</dbReference>
<evidence type="ECO:0000313" key="8">
    <source>
        <dbReference type="EMBL" id="QBI18389.1"/>
    </source>
</evidence>
<keyword evidence="9" id="KW-1185">Reference proteome</keyword>
<dbReference type="InterPro" id="IPR036909">
    <property type="entry name" value="Cyt_c-like_dom_sf"/>
</dbReference>
<evidence type="ECO:0000256" key="6">
    <source>
        <dbReference type="SAM" id="Phobius"/>
    </source>
</evidence>
<protein>
    <submittedName>
        <fullName evidence="8">Cytochrome c</fullName>
    </submittedName>
</protein>
<feature type="region of interest" description="Disordered" evidence="5">
    <location>
        <begin position="34"/>
        <end position="54"/>
    </location>
</feature>
<evidence type="ECO:0000256" key="1">
    <source>
        <dbReference type="ARBA" id="ARBA00022617"/>
    </source>
</evidence>
<organism evidence="8 9">
    <name type="scientific">Egibacter rhizosphaerae</name>
    <dbReference type="NCBI Taxonomy" id="1670831"/>
    <lineage>
        <taxon>Bacteria</taxon>
        <taxon>Bacillati</taxon>
        <taxon>Actinomycetota</taxon>
        <taxon>Nitriliruptoria</taxon>
        <taxon>Egibacterales</taxon>
        <taxon>Egibacteraceae</taxon>
        <taxon>Egibacter</taxon>
    </lineage>
</organism>
<feature type="compositionally biased region" description="Acidic residues" evidence="5">
    <location>
        <begin position="35"/>
        <end position="45"/>
    </location>
</feature>
<dbReference type="GO" id="GO:0020037">
    <property type="term" value="F:heme binding"/>
    <property type="evidence" value="ECO:0007669"/>
    <property type="project" value="InterPro"/>
</dbReference>
<keyword evidence="1 4" id="KW-0349">Heme</keyword>
<dbReference type="InterPro" id="IPR009056">
    <property type="entry name" value="Cyt_c-like_dom"/>
</dbReference>
<dbReference type="PANTHER" id="PTHR33751:SF1">
    <property type="entry name" value="CBB3-TYPE CYTOCHROME C OXIDASE SUBUNIT FIXP"/>
    <property type="match status" value="1"/>
</dbReference>
<feature type="domain" description="Cytochrome c" evidence="7">
    <location>
        <begin position="50"/>
        <end position="133"/>
    </location>
</feature>
<evidence type="ECO:0000259" key="7">
    <source>
        <dbReference type="PROSITE" id="PS51007"/>
    </source>
</evidence>
<dbReference type="AlphaFoldDB" id="A0A411YB30"/>
<feature type="transmembrane region" description="Helical" evidence="6">
    <location>
        <begin position="238"/>
        <end position="258"/>
    </location>
</feature>
<keyword evidence="6" id="KW-0472">Membrane</keyword>
<dbReference type="GO" id="GO:0046872">
    <property type="term" value="F:metal ion binding"/>
    <property type="evidence" value="ECO:0007669"/>
    <property type="project" value="UniProtKB-KW"/>
</dbReference>
<feature type="domain" description="Cytochrome c" evidence="7">
    <location>
        <begin position="145"/>
        <end position="223"/>
    </location>
</feature>
<keyword evidence="6" id="KW-0812">Transmembrane</keyword>
<gene>
    <name evidence="8" type="ORF">ER308_01580</name>
</gene>
<dbReference type="SUPFAM" id="SSF46626">
    <property type="entry name" value="Cytochrome c"/>
    <property type="match status" value="2"/>
</dbReference>
<evidence type="ECO:0000256" key="3">
    <source>
        <dbReference type="ARBA" id="ARBA00023004"/>
    </source>
</evidence>
<keyword evidence="3 4" id="KW-0408">Iron</keyword>
<reference evidence="8 9" key="1">
    <citation type="submission" date="2019-01" db="EMBL/GenBank/DDBJ databases">
        <title>Egibacter rhizosphaerae EGI 80759T.</title>
        <authorList>
            <person name="Chen D.-D."/>
            <person name="Tian Y."/>
            <person name="Jiao J.-Y."/>
            <person name="Zhang X.-T."/>
            <person name="Zhang Y.-G."/>
            <person name="Zhang Y."/>
            <person name="Xiao M."/>
            <person name="Shu W.-S."/>
            <person name="Li W.-J."/>
        </authorList>
    </citation>
    <scope>NUCLEOTIDE SEQUENCE [LARGE SCALE GENOMIC DNA]</scope>
    <source>
        <strain evidence="8 9">EGI 80759</strain>
    </source>
</reference>
<dbReference type="OrthoDB" id="9811281at2"/>
<dbReference type="InterPro" id="IPR050597">
    <property type="entry name" value="Cytochrome_c_Oxidase_Subunit"/>
</dbReference>
<dbReference type="EMBL" id="CP036402">
    <property type="protein sequence ID" value="QBI18389.1"/>
    <property type="molecule type" value="Genomic_DNA"/>
</dbReference>
<proteinExistence type="predicted"/>
<dbReference type="GO" id="GO:0009055">
    <property type="term" value="F:electron transfer activity"/>
    <property type="evidence" value="ECO:0007669"/>
    <property type="project" value="InterPro"/>
</dbReference>
<name>A0A411YB30_9ACTN</name>
<dbReference type="Proteomes" id="UP000291469">
    <property type="component" value="Chromosome"/>
</dbReference>
<accession>A0A411YB30</accession>
<dbReference type="PANTHER" id="PTHR33751">
    <property type="entry name" value="CBB3-TYPE CYTOCHROME C OXIDASE SUBUNIT FIXP"/>
    <property type="match status" value="1"/>
</dbReference>
<keyword evidence="2 4" id="KW-0479">Metal-binding</keyword>
<evidence type="ECO:0000313" key="9">
    <source>
        <dbReference type="Proteomes" id="UP000291469"/>
    </source>
</evidence>
<dbReference type="RefSeq" id="WP_131153387.1">
    <property type="nucleotide sequence ID" value="NZ_CP036402.1"/>
</dbReference>
<dbReference type="KEGG" id="erz:ER308_01580"/>